<evidence type="ECO:0000259" key="5">
    <source>
        <dbReference type="PROSITE" id="PS51999"/>
    </source>
</evidence>
<feature type="domain" description="GRF-type" evidence="5">
    <location>
        <begin position="18"/>
        <end position="61"/>
    </location>
</feature>
<evidence type="ECO:0000256" key="4">
    <source>
        <dbReference type="PROSITE-ProRule" id="PRU01343"/>
    </source>
</evidence>
<sequence>MRPEPSFGEEAHIVAPCCHCGKVARLQTSWTESNPMRRFPVCSKSGRRNNSCRFFYWVDDEMPPHKKGVMA</sequence>
<evidence type="ECO:0000313" key="6">
    <source>
        <dbReference type="EMBL" id="BBN70394.1"/>
    </source>
</evidence>
<dbReference type="EMBL" id="AP021804">
    <property type="protein sequence ID" value="BBN70394.1"/>
    <property type="molecule type" value="Genomic_DNA"/>
</dbReference>
<keyword evidence="1" id="KW-0479">Metal-binding</keyword>
<gene>
    <name evidence="6" type="ORF">Prudu_1467S000600</name>
</gene>
<evidence type="ECO:0000256" key="1">
    <source>
        <dbReference type="ARBA" id="ARBA00022723"/>
    </source>
</evidence>
<proteinExistence type="predicted"/>
<keyword evidence="2 4" id="KW-0863">Zinc-finger</keyword>
<dbReference type="PANTHER" id="PTHR33248">
    <property type="entry name" value="ZINC ION-BINDING PROTEIN"/>
    <property type="match status" value="1"/>
</dbReference>
<reference evidence="6" key="1">
    <citation type="journal article" date="2019" name="Science">
        <title>Mutation of a bHLH transcription factor allowed almond domestication.</title>
        <authorList>
            <person name="Sanchez-Perez R."/>
            <person name="Pavan S."/>
            <person name="Mazzeo R."/>
            <person name="Moldovan C."/>
            <person name="Aiese Cigliano R."/>
            <person name="Del Cueto J."/>
            <person name="Ricciardi F."/>
            <person name="Lotti C."/>
            <person name="Ricciardi L."/>
            <person name="Dicenta F."/>
            <person name="Lopez-Marques R.L."/>
            <person name="Lindberg Moller B."/>
        </authorList>
    </citation>
    <scope>NUCLEOTIDE SEQUENCE</scope>
</reference>
<dbReference type="Pfam" id="PF06839">
    <property type="entry name" value="Zn_ribbon_GRF"/>
    <property type="match status" value="1"/>
</dbReference>
<name>A0A5H2XV15_PRUDU</name>
<organism evidence="6">
    <name type="scientific">Prunus dulcis</name>
    <name type="common">Almond</name>
    <name type="synonym">Amygdalus dulcis</name>
    <dbReference type="NCBI Taxonomy" id="3755"/>
    <lineage>
        <taxon>Eukaryota</taxon>
        <taxon>Viridiplantae</taxon>
        <taxon>Streptophyta</taxon>
        <taxon>Embryophyta</taxon>
        <taxon>Tracheophyta</taxon>
        <taxon>Spermatophyta</taxon>
        <taxon>Magnoliopsida</taxon>
        <taxon>eudicotyledons</taxon>
        <taxon>Gunneridae</taxon>
        <taxon>Pentapetalae</taxon>
        <taxon>rosids</taxon>
        <taxon>fabids</taxon>
        <taxon>Rosales</taxon>
        <taxon>Rosaceae</taxon>
        <taxon>Amygdaloideae</taxon>
        <taxon>Amygdaleae</taxon>
        <taxon>Prunus</taxon>
    </lineage>
</organism>
<dbReference type="GO" id="GO:0008270">
    <property type="term" value="F:zinc ion binding"/>
    <property type="evidence" value="ECO:0007669"/>
    <property type="project" value="UniProtKB-KW"/>
</dbReference>
<keyword evidence="3" id="KW-0862">Zinc</keyword>
<dbReference type="PROSITE" id="PS51999">
    <property type="entry name" value="ZF_GRF"/>
    <property type="match status" value="1"/>
</dbReference>
<evidence type="ECO:0000256" key="3">
    <source>
        <dbReference type="ARBA" id="ARBA00022833"/>
    </source>
</evidence>
<evidence type="ECO:0000256" key="2">
    <source>
        <dbReference type="ARBA" id="ARBA00022771"/>
    </source>
</evidence>
<dbReference type="InterPro" id="IPR010666">
    <property type="entry name" value="Znf_GRF"/>
</dbReference>
<dbReference type="AlphaFoldDB" id="A0A5H2XV15"/>
<protein>
    <recommendedName>
        <fullName evidence="5">GRF-type domain-containing protein</fullName>
    </recommendedName>
</protein>
<accession>A0A5H2XV15</accession>